<dbReference type="EMBL" id="JAGMUU010000009">
    <property type="protein sequence ID" value="KAH7145948.1"/>
    <property type="molecule type" value="Genomic_DNA"/>
</dbReference>
<name>A0A9P9EWK5_9HYPO</name>
<gene>
    <name evidence="2" type="ORF">B0J13DRAFT_332299</name>
</gene>
<evidence type="ECO:0000256" key="1">
    <source>
        <dbReference type="SAM" id="Phobius"/>
    </source>
</evidence>
<dbReference type="AlphaFoldDB" id="A0A9P9EWK5"/>
<evidence type="ECO:0000313" key="2">
    <source>
        <dbReference type="EMBL" id="KAH7145948.1"/>
    </source>
</evidence>
<sequence>MYEYGSSCIASFWLRSSARPVWCPGVFAAWTPIAGRASLAGWRHGNAVTTQAPPTATEHLPVSSFFLILFFPIWLFGYRGGGGDENLVCCTAASSALLCAVAEILAALAAGVLVGQGWGGSAVLVAYSHTPKQ</sequence>
<comment type="caution">
    <text evidence="2">The sequence shown here is derived from an EMBL/GenBank/DDBJ whole genome shotgun (WGS) entry which is preliminary data.</text>
</comment>
<keyword evidence="1" id="KW-0472">Membrane</keyword>
<keyword evidence="1" id="KW-1133">Transmembrane helix</keyword>
<evidence type="ECO:0000313" key="3">
    <source>
        <dbReference type="Proteomes" id="UP000717696"/>
    </source>
</evidence>
<accession>A0A9P9EWK5</accession>
<organism evidence="2 3">
    <name type="scientific">Dactylonectria estremocensis</name>
    <dbReference type="NCBI Taxonomy" id="1079267"/>
    <lineage>
        <taxon>Eukaryota</taxon>
        <taxon>Fungi</taxon>
        <taxon>Dikarya</taxon>
        <taxon>Ascomycota</taxon>
        <taxon>Pezizomycotina</taxon>
        <taxon>Sordariomycetes</taxon>
        <taxon>Hypocreomycetidae</taxon>
        <taxon>Hypocreales</taxon>
        <taxon>Nectriaceae</taxon>
        <taxon>Dactylonectria</taxon>
    </lineage>
</organism>
<reference evidence="2" key="1">
    <citation type="journal article" date="2021" name="Nat. Commun.">
        <title>Genetic determinants of endophytism in the Arabidopsis root mycobiome.</title>
        <authorList>
            <person name="Mesny F."/>
            <person name="Miyauchi S."/>
            <person name="Thiergart T."/>
            <person name="Pickel B."/>
            <person name="Atanasova L."/>
            <person name="Karlsson M."/>
            <person name="Huettel B."/>
            <person name="Barry K.W."/>
            <person name="Haridas S."/>
            <person name="Chen C."/>
            <person name="Bauer D."/>
            <person name="Andreopoulos W."/>
            <person name="Pangilinan J."/>
            <person name="LaButti K."/>
            <person name="Riley R."/>
            <person name="Lipzen A."/>
            <person name="Clum A."/>
            <person name="Drula E."/>
            <person name="Henrissat B."/>
            <person name="Kohler A."/>
            <person name="Grigoriev I.V."/>
            <person name="Martin F.M."/>
            <person name="Hacquard S."/>
        </authorList>
    </citation>
    <scope>NUCLEOTIDE SEQUENCE</scope>
    <source>
        <strain evidence="2">MPI-CAGE-AT-0021</strain>
    </source>
</reference>
<protein>
    <submittedName>
        <fullName evidence="2">Uncharacterized protein</fullName>
    </submittedName>
</protein>
<keyword evidence="3" id="KW-1185">Reference proteome</keyword>
<dbReference type="Proteomes" id="UP000717696">
    <property type="component" value="Unassembled WGS sequence"/>
</dbReference>
<keyword evidence="1" id="KW-0812">Transmembrane</keyword>
<feature type="transmembrane region" description="Helical" evidence="1">
    <location>
        <begin position="60"/>
        <end position="78"/>
    </location>
</feature>
<proteinExistence type="predicted"/>
<feature type="transmembrane region" description="Helical" evidence="1">
    <location>
        <begin position="90"/>
        <end position="114"/>
    </location>
</feature>